<keyword evidence="2" id="KW-1185">Reference proteome</keyword>
<dbReference type="Proteomes" id="UP001596031">
    <property type="component" value="Unassembled WGS sequence"/>
</dbReference>
<dbReference type="RefSeq" id="WP_379723328.1">
    <property type="nucleotide sequence ID" value="NZ_JBHSMS010000048.1"/>
</dbReference>
<gene>
    <name evidence="1" type="ORF">ACFPOU_16060</name>
</gene>
<accession>A0ABW0PKM8</accession>
<name>A0ABW0PKM8_9BURK</name>
<protein>
    <submittedName>
        <fullName evidence="1">Uncharacterized protein</fullName>
    </submittedName>
</protein>
<sequence length="64" mass="7273">MLDVRLDGSKFGDGGVMRFSATTVLIQHHQLVDFFKRKSHLRHVPDYDKQSTKKVDGVQDAKST</sequence>
<organism evidence="1 2">
    <name type="scientific">Massilia jejuensis</name>
    <dbReference type="NCBI Taxonomy" id="648894"/>
    <lineage>
        <taxon>Bacteria</taxon>
        <taxon>Pseudomonadati</taxon>
        <taxon>Pseudomonadota</taxon>
        <taxon>Betaproteobacteria</taxon>
        <taxon>Burkholderiales</taxon>
        <taxon>Oxalobacteraceae</taxon>
        <taxon>Telluria group</taxon>
        <taxon>Massilia</taxon>
    </lineage>
</organism>
<evidence type="ECO:0000313" key="2">
    <source>
        <dbReference type="Proteomes" id="UP001596031"/>
    </source>
</evidence>
<proteinExistence type="predicted"/>
<evidence type="ECO:0000313" key="1">
    <source>
        <dbReference type="EMBL" id="MFC5512636.1"/>
    </source>
</evidence>
<dbReference type="EMBL" id="JBHSMS010000048">
    <property type="protein sequence ID" value="MFC5512636.1"/>
    <property type="molecule type" value="Genomic_DNA"/>
</dbReference>
<reference evidence="2" key="1">
    <citation type="journal article" date="2019" name="Int. J. Syst. Evol. Microbiol.">
        <title>The Global Catalogue of Microorganisms (GCM) 10K type strain sequencing project: providing services to taxonomists for standard genome sequencing and annotation.</title>
        <authorList>
            <consortium name="The Broad Institute Genomics Platform"/>
            <consortium name="The Broad Institute Genome Sequencing Center for Infectious Disease"/>
            <person name="Wu L."/>
            <person name="Ma J."/>
        </authorList>
    </citation>
    <scope>NUCLEOTIDE SEQUENCE [LARGE SCALE GENOMIC DNA]</scope>
    <source>
        <strain evidence="2">CCUG 38813</strain>
    </source>
</reference>
<comment type="caution">
    <text evidence="1">The sequence shown here is derived from an EMBL/GenBank/DDBJ whole genome shotgun (WGS) entry which is preliminary data.</text>
</comment>